<proteinExistence type="predicted"/>
<accession>A0A382CVR2</accession>
<dbReference type="AlphaFoldDB" id="A0A382CVR2"/>
<evidence type="ECO:0000313" key="2">
    <source>
        <dbReference type="EMBL" id="SVB29397.1"/>
    </source>
</evidence>
<dbReference type="EMBL" id="UINC01036043">
    <property type="protein sequence ID" value="SVB29397.1"/>
    <property type="molecule type" value="Genomic_DNA"/>
</dbReference>
<feature type="compositionally biased region" description="Basic and acidic residues" evidence="1">
    <location>
        <begin position="73"/>
        <end position="86"/>
    </location>
</feature>
<feature type="compositionally biased region" description="Basic and acidic residues" evidence="1">
    <location>
        <begin position="1"/>
        <end position="12"/>
    </location>
</feature>
<sequence>MPGSDPIEKPEDGELDMNFAFDPDAPDTAEEDDVPRETSETEAETEAEEAETEVEEAEAETETEEQVAEELESEKKDVPKMIPKSRLDEVLTQNKALKKRIEQSEKAQKEVEETPETYDFDTKETDYMNAVLDGDQEKAKTIRKEIRQAERSHIESELAQNIEQKVTRSSTETAIQDAAHAIEEAFPIFDTSSPEFNEDLTTEVNKYMTGFIQSGQNPVEALEEATTYVLSKHDMIDNTSEAVPVLGNTDKTAKKKAEISKKLKAAESQP</sequence>
<organism evidence="2">
    <name type="scientific">marine metagenome</name>
    <dbReference type="NCBI Taxonomy" id="408172"/>
    <lineage>
        <taxon>unclassified sequences</taxon>
        <taxon>metagenomes</taxon>
        <taxon>ecological metagenomes</taxon>
    </lineage>
</organism>
<feature type="non-terminal residue" evidence="2">
    <location>
        <position position="270"/>
    </location>
</feature>
<reference evidence="2" key="1">
    <citation type="submission" date="2018-05" db="EMBL/GenBank/DDBJ databases">
        <authorList>
            <person name="Lanie J.A."/>
            <person name="Ng W.-L."/>
            <person name="Kazmierczak K.M."/>
            <person name="Andrzejewski T.M."/>
            <person name="Davidsen T.M."/>
            <person name="Wayne K.J."/>
            <person name="Tettelin H."/>
            <person name="Glass J.I."/>
            <person name="Rusch D."/>
            <person name="Podicherti R."/>
            <person name="Tsui H.-C.T."/>
            <person name="Winkler M.E."/>
        </authorList>
    </citation>
    <scope>NUCLEOTIDE SEQUENCE</scope>
</reference>
<feature type="compositionally biased region" description="Acidic residues" evidence="1">
    <location>
        <begin position="24"/>
        <end position="72"/>
    </location>
</feature>
<name>A0A382CVR2_9ZZZZ</name>
<evidence type="ECO:0000256" key="1">
    <source>
        <dbReference type="SAM" id="MobiDB-lite"/>
    </source>
</evidence>
<protein>
    <submittedName>
        <fullName evidence="2">Uncharacterized protein</fullName>
    </submittedName>
</protein>
<gene>
    <name evidence="2" type="ORF">METZ01_LOCUS182251</name>
</gene>
<feature type="region of interest" description="Disordered" evidence="1">
    <location>
        <begin position="1"/>
        <end position="86"/>
    </location>
</feature>